<dbReference type="EMBL" id="CP001389">
    <property type="protein sequence ID" value="ACP25363.1"/>
    <property type="molecule type" value="Genomic_DNA"/>
</dbReference>
<reference evidence="4" key="1">
    <citation type="journal article" date="2004" name="J. Bacteriol.">
        <title>An evolutionary hot spot: the pNGR234b replicon of Rhizobium sp. strain NGR234.</title>
        <authorList>
            <person name="Streit W.R."/>
            <person name="Schmitz R.A."/>
            <person name="Perret X."/>
            <person name="Staehelin C."/>
            <person name="Deakin W.J."/>
            <person name="Raasch C."/>
            <person name="Liesegang H."/>
            <person name="Broughton W.J."/>
        </authorList>
    </citation>
    <scope>NUCLEOTIDE SEQUENCE [LARGE SCALE GENOMIC DNA]</scope>
    <source>
        <strain evidence="4">NBRC 101917 / NGR234</strain>
    </source>
</reference>
<dbReference type="KEGG" id="rhi:NGR_b15060"/>
<geneLocation type="plasmid" evidence="4">
    <name>sym pNGR234b</name>
</geneLocation>
<dbReference type="Proteomes" id="UP000001054">
    <property type="component" value="Chromosome"/>
</dbReference>
<reference evidence="2 4" key="2">
    <citation type="journal article" date="2009" name="Appl. Environ. Microbiol.">
        <title>Rhizobium sp. strain NGR234 possesses a remarkable number of secretion systems.</title>
        <authorList>
            <person name="Schmeisser C."/>
            <person name="Liesegang H."/>
            <person name="Krysciak D."/>
            <person name="Bakkou N."/>
            <person name="Le Quere A."/>
            <person name="Wollherr A."/>
            <person name="Heinemeyer I."/>
            <person name="Morgenstern B."/>
            <person name="Pommerening-Roeser A."/>
            <person name="Flores M."/>
            <person name="Palacios R."/>
            <person name="Brenner S."/>
            <person name="Gottschalk G."/>
            <person name="Schmitz R.A."/>
            <person name="Broughton W.J."/>
            <person name="Perret X."/>
            <person name="Strittmatter A.W."/>
            <person name="Streit W.R."/>
        </authorList>
    </citation>
    <scope>NUCLEOTIDE SEQUENCE [LARGE SCALE GENOMIC DNA]</scope>
    <source>
        <strain evidence="4">NBRC 101917 / NGR234</strain>
        <strain evidence="2">NGR234</strain>
        <plasmid evidence="2">pNGR234b</plasmid>
    </source>
</reference>
<dbReference type="PATRIC" id="fig|394.7.peg.1919"/>
<accession>C3KKM1</accession>
<gene>
    <name evidence="2" type="ordered locus">NGR_b15060</name>
    <name evidence="3" type="ordered locus">NGR_c15970</name>
</gene>
<dbReference type="HOGENOM" id="CLU_108485_0_0_5"/>
<evidence type="ECO:0000313" key="4">
    <source>
        <dbReference type="Proteomes" id="UP000001054"/>
    </source>
</evidence>
<dbReference type="AlphaFoldDB" id="C3KKM1"/>
<dbReference type="EMBL" id="CP000874">
    <property type="protein sequence ID" value="ACP22957.1"/>
    <property type="molecule type" value="Genomic_DNA"/>
</dbReference>
<proteinExistence type="predicted"/>
<organism evidence="2 4">
    <name type="scientific">Sinorhizobium fredii (strain NBRC 101917 / NGR234)</name>
    <dbReference type="NCBI Taxonomy" id="394"/>
    <lineage>
        <taxon>Bacteria</taxon>
        <taxon>Pseudomonadati</taxon>
        <taxon>Pseudomonadota</taxon>
        <taxon>Alphaproteobacteria</taxon>
        <taxon>Hyphomicrobiales</taxon>
        <taxon>Rhizobiaceae</taxon>
        <taxon>Sinorhizobium/Ensifer group</taxon>
        <taxon>Sinorhizobium</taxon>
    </lineage>
</organism>
<feature type="region of interest" description="Disordered" evidence="1">
    <location>
        <begin position="1"/>
        <end position="22"/>
    </location>
</feature>
<dbReference type="eggNOG" id="COG2801">
    <property type="taxonomic scope" value="Bacteria"/>
</dbReference>
<keyword evidence="2" id="KW-0614">Plasmid</keyword>
<geneLocation type="plasmid" evidence="2">
    <name>pNGR234b</name>
</geneLocation>
<evidence type="ECO:0000313" key="2">
    <source>
        <dbReference type="EMBL" id="ACP22957.1"/>
    </source>
</evidence>
<sequence length="188" mass="21250">MADFNRRFGKAPRNPKDMHRPFAAHENLDGAMCRKEIRKLSQSLTLRYDKVMFILDPTDLATALAGKKVIVCDYPDGRLEVTHEGTSLPYRTFDTLRSVHRPEVVENKRLDDVLALVAEMQAGREQQRSKGGPRRTGQTDHMFGIRDGSQSNGYQKRGTKPGRKTDFTKDPVVIAKRQQALAQLKAAE</sequence>
<name>C3KKM1_SINFN</name>
<evidence type="ECO:0000313" key="3">
    <source>
        <dbReference type="EMBL" id="ACP25363.1"/>
    </source>
</evidence>
<dbReference type="KEGG" id="rhi:NGR_c15970"/>
<dbReference type="Proteomes" id="UP000001054">
    <property type="component" value="Plasmid pNGR234b"/>
</dbReference>
<feature type="region of interest" description="Disordered" evidence="1">
    <location>
        <begin position="122"/>
        <end position="171"/>
    </location>
</feature>
<dbReference type="OrthoDB" id="7319221at2"/>
<dbReference type="STRING" id="394.NGR_c15970"/>
<protein>
    <submittedName>
        <fullName evidence="2">Carboxy-terminus of predicted integrase/transposase</fullName>
    </submittedName>
</protein>
<evidence type="ECO:0000256" key="1">
    <source>
        <dbReference type="SAM" id="MobiDB-lite"/>
    </source>
</evidence>
<keyword evidence="4" id="KW-1185">Reference proteome</keyword>